<dbReference type="AlphaFoldDB" id="A0A2M4B228"/>
<reference evidence="2" key="1">
    <citation type="submission" date="2018-01" db="EMBL/GenBank/DDBJ databases">
        <title>An insight into the sialome of Amazonian anophelines.</title>
        <authorList>
            <person name="Ribeiro J.M."/>
            <person name="Scarpassa V."/>
            <person name="Calvo E."/>
        </authorList>
    </citation>
    <scope>NUCLEOTIDE SEQUENCE</scope>
    <source>
        <tissue evidence="2">Salivary glands</tissue>
    </source>
</reference>
<protein>
    <submittedName>
        <fullName evidence="2">Putative secreted protein</fullName>
    </submittedName>
</protein>
<feature type="chain" id="PRO_5014597713" evidence="1">
    <location>
        <begin position="20"/>
        <end position="109"/>
    </location>
</feature>
<proteinExistence type="predicted"/>
<organism evidence="2">
    <name type="scientific">Anopheles triannulatus</name>
    <dbReference type="NCBI Taxonomy" id="58253"/>
    <lineage>
        <taxon>Eukaryota</taxon>
        <taxon>Metazoa</taxon>
        <taxon>Ecdysozoa</taxon>
        <taxon>Arthropoda</taxon>
        <taxon>Hexapoda</taxon>
        <taxon>Insecta</taxon>
        <taxon>Pterygota</taxon>
        <taxon>Neoptera</taxon>
        <taxon>Endopterygota</taxon>
        <taxon>Diptera</taxon>
        <taxon>Nematocera</taxon>
        <taxon>Culicoidea</taxon>
        <taxon>Culicidae</taxon>
        <taxon>Anophelinae</taxon>
        <taxon>Anopheles</taxon>
    </lineage>
</organism>
<evidence type="ECO:0000256" key="1">
    <source>
        <dbReference type="SAM" id="SignalP"/>
    </source>
</evidence>
<keyword evidence="1" id="KW-0732">Signal</keyword>
<dbReference type="EMBL" id="GGFK01013749">
    <property type="protein sequence ID" value="MBW47070.1"/>
    <property type="molecule type" value="Transcribed_RNA"/>
</dbReference>
<evidence type="ECO:0000313" key="2">
    <source>
        <dbReference type="EMBL" id="MBW47070.1"/>
    </source>
</evidence>
<accession>A0A2M4B228</accession>
<sequence length="109" mass="12340">MISEAALLLGAPLAQAVYAARVHSVICYRVGMLLFPWEPGRRTTLFVVVVNMIARFVRSRLDDVQELGRRLLGRKNGGRFAKPLKILPYAGRVRLALYLDRHLRVDRPG</sequence>
<name>A0A2M4B228_9DIPT</name>
<feature type="signal peptide" evidence="1">
    <location>
        <begin position="1"/>
        <end position="19"/>
    </location>
</feature>